<dbReference type="Gene3D" id="2.40.50.140">
    <property type="entry name" value="Nucleic acid-binding proteins"/>
    <property type="match status" value="2"/>
</dbReference>
<dbReference type="OrthoDB" id="9809878at2"/>
<gene>
    <name evidence="3" type="primary">ssb_1</name>
    <name evidence="3" type="ORF">Mterra_00528</name>
</gene>
<dbReference type="GO" id="GO:0009295">
    <property type="term" value="C:nucleoid"/>
    <property type="evidence" value="ECO:0007669"/>
    <property type="project" value="TreeGrafter"/>
</dbReference>
<dbReference type="GO" id="GO:0006260">
    <property type="term" value="P:DNA replication"/>
    <property type="evidence" value="ECO:0007669"/>
    <property type="project" value="InterPro"/>
</dbReference>
<name>A0A399F0I5_9DEIN</name>
<dbReference type="Proteomes" id="UP000265715">
    <property type="component" value="Unassembled WGS sequence"/>
</dbReference>
<dbReference type="Pfam" id="PF00436">
    <property type="entry name" value="SSB"/>
    <property type="match status" value="2"/>
</dbReference>
<comment type="caution">
    <text evidence="3">The sequence shown here is derived from an EMBL/GenBank/DDBJ whole genome shotgun (WGS) entry which is preliminary data.</text>
</comment>
<keyword evidence="1 2" id="KW-0238">DNA-binding</keyword>
<sequence>MVNQVKLIGAVVRSELRNIGKNLTPLLEVTLAGVDEVGEKRFAWYHQVSYLGKRAERLAELLAPGAGAVAVGQLEYRSWEGPDGEKRSRVEVKAAALEVFTPPLEHLDADSGDNPRLCEGAVNRVTLVGNLTRDPEQGERGPVKAGLAVTEWVPGRGGKEGHEKAHFFDLVAWNGAGGALKECGKGCPLLVEGRLVGESWEAPDGQRRYATRVEVARVIPLLRPAGGSAEPPAA</sequence>
<dbReference type="InterPro" id="IPR012340">
    <property type="entry name" value="NA-bd_OB-fold"/>
</dbReference>
<protein>
    <submittedName>
        <fullName evidence="3">Single-stranded DNA-binding protein</fullName>
    </submittedName>
</protein>
<evidence type="ECO:0000256" key="2">
    <source>
        <dbReference type="PROSITE-ProRule" id="PRU00252"/>
    </source>
</evidence>
<proteinExistence type="predicted"/>
<accession>A0A399F0I5</accession>
<dbReference type="PANTHER" id="PTHR10302">
    <property type="entry name" value="SINGLE-STRANDED DNA-BINDING PROTEIN"/>
    <property type="match status" value="1"/>
</dbReference>
<dbReference type="SUPFAM" id="SSF50249">
    <property type="entry name" value="Nucleic acid-binding proteins"/>
    <property type="match status" value="2"/>
</dbReference>
<dbReference type="AlphaFoldDB" id="A0A399F0I5"/>
<dbReference type="EMBL" id="QXDL01000012">
    <property type="protein sequence ID" value="RIH90297.1"/>
    <property type="molecule type" value="Genomic_DNA"/>
</dbReference>
<evidence type="ECO:0000313" key="3">
    <source>
        <dbReference type="EMBL" id="RIH90297.1"/>
    </source>
</evidence>
<dbReference type="GO" id="GO:0003697">
    <property type="term" value="F:single-stranded DNA binding"/>
    <property type="evidence" value="ECO:0007669"/>
    <property type="project" value="InterPro"/>
</dbReference>
<organism evidence="3 4">
    <name type="scientific">Calidithermus terrae</name>
    <dbReference type="NCBI Taxonomy" id="1408545"/>
    <lineage>
        <taxon>Bacteria</taxon>
        <taxon>Thermotogati</taxon>
        <taxon>Deinococcota</taxon>
        <taxon>Deinococci</taxon>
        <taxon>Thermales</taxon>
        <taxon>Thermaceae</taxon>
        <taxon>Calidithermus</taxon>
    </lineage>
</organism>
<reference evidence="3 4" key="1">
    <citation type="submission" date="2018-08" db="EMBL/GenBank/DDBJ databases">
        <title>Meiothermus terrae DSM 26712 genome sequencing project.</title>
        <authorList>
            <person name="Da Costa M.S."/>
            <person name="Albuquerque L."/>
            <person name="Raposo P."/>
            <person name="Froufe H.J.C."/>
            <person name="Barroso C.S."/>
            <person name="Egas C."/>
        </authorList>
    </citation>
    <scope>NUCLEOTIDE SEQUENCE [LARGE SCALE GENOMIC DNA]</scope>
    <source>
        <strain evidence="3 4">DSM 26712</strain>
    </source>
</reference>
<dbReference type="CDD" id="cd04496">
    <property type="entry name" value="SSB_OBF"/>
    <property type="match status" value="1"/>
</dbReference>
<evidence type="ECO:0000313" key="4">
    <source>
        <dbReference type="Proteomes" id="UP000265715"/>
    </source>
</evidence>
<dbReference type="InterPro" id="IPR000424">
    <property type="entry name" value="Primosome_PriB/ssb"/>
</dbReference>
<dbReference type="PANTHER" id="PTHR10302:SF0">
    <property type="entry name" value="SINGLE-STRANDED DNA-BINDING PROTEIN, MITOCHONDRIAL"/>
    <property type="match status" value="1"/>
</dbReference>
<evidence type="ECO:0000256" key="1">
    <source>
        <dbReference type="ARBA" id="ARBA00023125"/>
    </source>
</evidence>
<dbReference type="InterPro" id="IPR011344">
    <property type="entry name" value="ssDNA-bd"/>
</dbReference>
<keyword evidence="4" id="KW-1185">Reference proteome</keyword>
<dbReference type="PROSITE" id="PS50935">
    <property type="entry name" value="SSB"/>
    <property type="match status" value="2"/>
</dbReference>